<comment type="caution">
    <text evidence="3">The sequence shown here is derived from an EMBL/GenBank/DDBJ whole genome shotgun (WGS) entry which is preliminary data.</text>
</comment>
<dbReference type="AlphaFoldDB" id="A0AA36IW16"/>
<dbReference type="PROSITE" id="PS51257">
    <property type="entry name" value="PROKAR_LIPOPROTEIN"/>
    <property type="match status" value="1"/>
</dbReference>
<name>A0AA36IW16_9DINO</name>
<reference evidence="3" key="1">
    <citation type="submission" date="2023-08" db="EMBL/GenBank/DDBJ databases">
        <authorList>
            <person name="Chen Y."/>
            <person name="Shah S."/>
            <person name="Dougan E. K."/>
            <person name="Thang M."/>
            <person name="Chan C."/>
        </authorList>
    </citation>
    <scope>NUCLEOTIDE SEQUENCE</scope>
</reference>
<keyword evidence="4" id="KW-1185">Reference proteome</keyword>
<feature type="transmembrane region" description="Helical" evidence="1">
    <location>
        <begin position="396"/>
        <end position="419"/>
    </location>
</feature>
<keyword evidence="1" id="KW-1133">Transmembrane helix</keyword>
<dbReference type="PANTHER" id="PTHR35791">
    <property type="entry name" value="UPF0754 MEMBRANE PROTEIN YHEB"/>
    <property type="match status" value="1"/>
</dbReference>
<organism evidence="3 4">
    <name type="scientific">Effrenium voratum</name>
    <dbReference type="NCBI Taxonomy" id="2562239"/>
    <lineage>
        <taxon>Eukaryota</taxon>
        <taxon>Sar</taxon>
        <taxon>Alveolata</taxon>
        <taxon>Dinophyceae</taxon>
        <taxon>Suessiales</taxon>
        <taxon>Symbiodiniaceae</taxon>
        <taxon>Effrenium</taxon>
    </lineage>
</organism>
<keyword evidence="1" id="KW-0472">Membrane</keyword>
<proteinExistence type="predicted"/>
<protein>
    <recommendedName>
        <fullName evidence="5">EF-hand domain-containing protein</fullName>
    </recommendedName>
</protein>
<sequence>MEWRGWHWHAAWANWLLLGCAFACADCEDTGLLQTASRPDALWAHEIFAGVSLYEVMSTCPESSVGISQGCWNSRFDLFDHNRDGLISAQDLSKTTAAGKNFTRQELQAGVAMAARWFPEEAGRLITHAPLITELALSEDLGKMGLDKVPAPNDPLPKLPPASPLRRARLRRRERGGGSALAALSPECLQGSVDVAASTLSLTFNILGMTLPNGKLVADILQGNNVVVESIVDTVHEKQEATDNLSIAQKVWQVFQILHDEGIFTIDRSIRAMLGFRCRPRCGNRVYREGSEELDLEKDEPFRYAKEPEPSASCLAPCRAPASESFGEELLNPGDTVPYEAANKVTSHQKLSLPDGGEEDHYVQLASDPESPGHEAERLLQDLAHVKASVGHLNKLVGLLGFIALTLTLGLLVTGYAQLGPGDQALARRYALLASIPVVALLFTWFHIWLAIQMMFLPLNFVGLWQYGSSGMGVGWQGLVPRKCEKMARMSYKCARPYLEGPRDWLGRVDSRKLMRETRQELRQVIDGAMAHVLKKYYPRTDYRMPASMRSRLTDQALDQIQETAPELWNNFTDHLCHETYGIDNDGMIVKVFTENKELLNEFFLRLGDREFRFIEHCGAAMGFVCGLLQLVAFNNLSPEGRSIFLPVTGFLLGIVTNWLAILMVFKPTFPVPIKIFKYHLCDIQGLFLKRQPEVCVLYSKMLKDNFLSFNKIVGYLQTQPELWERLKLAYTAHSTKVLRETLGSSATWFAEWTIGQQGYKDMEEDLKSSLLDGLHHAHQLHKVSSQYISQVTDIENRNRECLQRMPPNEFENLLHPVFQEDEWILILLGGVLGAIVGEVLKASLADMDWWHFSVAVARAGATVASWYASGAALLVLQLALAVPNAVDLVQGLKAVHDQSLLGFWLPVSIAPQADEILQKVAASTGLAFGKRQIRAARALHAFFPLRSQLSFMIAPMKVYPAAQRDPSFPRAMHLCAAQWTKSITRSRLSSSSRWRILRTISIPRICKANQPP</sequence>
<evidence type="ECO:0000313" key="3">
    <source>
        <dbReference type="EMBL" id="CAJ1394975.1"/>
    </source>
</evidence>
<feature type="transmembrane region" description="Helical" evidence="1">
    <location>
        <begin position="464"/>
        <end position="480"/>
    </location>
</feature>
<evidence type="ECO:0000256" key="1">
    <source>
        <dbReference type="SAM" id="Phobius"/>
    </source>
</evidence>
<feature type="transmembrane region" description="Helical" evidence="1">
    <location>
        <begin position="865"/>
        <end position="887"/>
    </location>
</feature>
<evidence type="ECO:0008006" key="5">
    <source>
        <dbReference type="Google" id="ProtNLM"/>
    </source>
</evidence>
<evidence type="ECO:0000256" key="2">
    <source>
        <dbReference type="SAM" id="SignalP"/>
    </source>
</evidence>
<dbReference type="PROSITE" id="PS00018">
    <property type="entry name" value="EF_HAND_1"/>
    <property type="match status" value="1"/>
</dbReference>
<accession>A0AA36IW16</accession>
<keyword evidence="1" id="KW-0812">Transmembrane</keyword>
<evidence type="ECO:0000313" key="4">
    <source>
        <dbReference type="Proteomes" id="UP001178507"/>
    </source>
</evidence>
<gene>
    <name evidence="3" type="ORF">EVOR1521_LOCUS19520</name>
</gene>
<feature type="transmembrane region" description="Helical" evidence="1">
    <location>
        <begin position="614"/>
        <end position="632"/>
    </location>
</feature>
<keyword evidence="2" id="KW-0732">Signal</keyword>
<feature type="transmembrane region" description="Helical" evidence="1">
    <location>
        <begin position="824"/>
        <end position="845"/>
    </location>
</feature>
<dbReference type="EMBL" id="CAUJNA010003002">
    <property type="protein sequence ID" value="CAJ1394975.1"/>
    <property type="molecule type" value="Genomic_DNA"/>
</dbReference>
<feature type="transmembrane region" description="Helical" evidence="1">
    <location>
        <begin position="644"/>
        <end position="666"/>
    </location>
</feature>
<dbReference type="Proteomes" id="UP001178507">
    <property type="component" value="Unassembled WGS sequence"/>
</dbReference>
<feature type="signal peptide" evidence="2">
    <location>
        <begin position="1"/>
        <end position="27"/>
    </location>
</feature>
<dbReference type="PANTHER" id="PTHR35791:SF1">
    <property type="entry name" value="UPF0754 MEMBRANE PROTEIN YHEB"/>
    <property type="match status" value="1"/>
</dbReference>
<feature type="chain" id="PRO_5041340493" description="EF-hand domain-containing protein" evidence="2">
    <location>
        <begin position="28"/>
        <end position="1013"/>
    </location>
</feature>
<dbReference type="InterPro" id="IPR018247">
    <property type="entry name" value="EF_Hand_1_Ca_BS"/>
</dbReference>
<feature type="transmembrane region" description="Helical" evidence="1">
    <location>
        <begin position="431"/>
        <end position="452"/>
    </location>
</feature>